<evidence type="ECO:0000313" key="3">
    <source>
        <dbReference type="Proteomes" id="UP000184240"/>
    </source>
</evidence>
<reference evidence="3" key="1">
    <citation type="submission" date="2016-11" db="EMBL/GenBank/DDBJ databases">
        <authorList>
            <person name="Varghese N."/>
            <person name="Submissions S."/>
        </authorList>
    </citation>
    <scope>NUCLEOTIDE SEQUENCE [LARGE SCALE GENOMIC DNA]</scope>
    <source>
        <strain evidence="3">DSM 19859</strain>
    </source>
</reference>
<dbReference type="RefSeq" id="WP_009781428.1">
    <property type="nucleotide sequence ID" value="NZ_CAXPJH010000004.1"/>
</dbReference>
<name>A0A1M5YWF6_9FLAO</name>
<dbReference type="STRING" id="573501.SAMN04487999_2437"/>
<reference evidence="1 4" key="3">
    <citation type="submission" date="2018-07" db="EMBL/GenBank/DDBJ databases">
        <title>Leeuwenhoekiella genomics.</title>
        <authorList>
            <person name="Tahon G."/>
            <person name="Willems A."/>
        </authorList>
    </citation>
    <scope>NUCLEOTIDE SEQUENCE [LARGE SCALE GENOMIC DNA]</scope>
    <source>
        <strain evidence="1 4">LMG 24856</strain>
    </source>
</reference>
<accession>A0A1M5YWF6</accession>
<dbReference type="Proteomes" id="UP000290037">
    <property type="component" value="Unassembled WGS sequence"/>
</dbReference>
<gene>
    <name evidence="1" type="ORF">DSM01_1713</name>
    <name evidence="2" type="ORF">SAMN04487999_2437</name>
</gene>
<protein>
    <submittedName>
        <fullName evidence="2">Uncharacterized protein</fullName>
    </submittedName>
</protein>
<dbReference type="Proteomes" id="UP000184240">
    <property type="component" value="Unassembled WGS sequence"/>
</dbReference>
<reference evidence="2" key="2">
    <citation type="submission" date="2016-11" db="EMBL/GenBank/DDBJ databases">
        <authorList>
            <person name="Jaros S."/>
            <person name="Januszkiewicz K."/>
            <person name="Wedrychowicz H."/>
        </authorList>
    </citation>
    <scope>NUCLEOTIDE SEQUENCE [LARGE SCALE GENOMIC DNA]</scope>
    <source>
        <strain evidence="2">DSM 19859</strain>
    </source>
</reference>
<dbReference type="EMBL" id="QOVN01000003">
    <property type="protein sequence ID" value="RXG29611.1"/>
    <property type="molecule type" value="Genomic_DNA"/>
</dbReference>
<sequence>MPSEDDFNSQNDYQDSELFKKATEILKLANRIAEIAASYEIDSKDKNEQEILRSQALFIREDASIIPSKIAGAYHCDLYDIKMEKATIIRKCARDLATHMTGLEMFGFKETEYLNLLRNEIEDFRILFAEWVKTFDPWNYMIDRWGLFNPPGINYNDPDPDDDLPFDPDDLDFED</sequence>
<proteinExistence type="predicted"/>
<keyword evidence="4" id="KW-1185">Reference proteome</keyword>
<dbReference type="AlphaFoldDB" id="A0A1M5YWF6"/>
<evidence type="ECO:0000313" key="2">
    <source>
        <dbReference type="EMBL" id="SHI16402.1"/>
    </source>
</evidence>
<dbReference type="OrthoDB" id="893100at2"/>
<evidence type="ECO:0000313" key="4">
    <source>
        <dbReference type="Proteomes" id="UP000290037"/>
    </source>
</evidence>
<dbReference type="EMBL" id="FQXT01000004">
    <property type="protein sequence ID" value="SHI16402.1"/>
    <property type="molecule type" value="Genomic_DNA"/>
</dbReference>
<evidence type="ECO:0000313" key="1">
    <source>
        <dbReference type="EMBL" id="RXG29611.1"/>
    </source>
</evidence>
<organism evidence="2 3">
    <name type="scientific">Leeuwenhoekiella palythoae</name>
    <dbReference type="NCBI Taxonomy" id="573501"/>
    <lineage>
        <taxon>Bacteria</taxon>
        <taxon>Pseudomonadati</taxon>
        <taxon>Bacteroidota</taxon>
        <taxon>Flavobacteriia</taxon>
        <taxon>Flavobacteriales</taxon>
        <taxon>Flavobacteriaceae</taxon>
        <taxon>Leeuwenhoekiella</taxon>
    </lineage>
</organism>